<feature type="transmembrane region" description="Helical" evidence="1">
    <location>
        <begin position="301"/>
        <end position="321"/>
    </location>
</feature>
<feature type="transmembrane region" description="Helical" evidence="1">
    <location>
        <begin position="262"/>
        <end position="281"/>
    </location>
</feature>
<feature type="transmembrane region" description="Helical" evidence="1">
    <location>
        <begin position="103"/>
        <end position="133"/>
    </location>
</feature>
<dbReference type="InterPro" id="IPR003474">
    <property type="entry name" value="Glcn_transporter"/>
</dbReference>
<keyword evidence="3" id="KW-1185">Reference proteome</keyword>
<dbReference type="Proteomes" id="UP000315947">
    <property type="component" value="Chromosome"/>
</dbReference>
<feature type="transmembrane region" description="Helical" evidence="1">
    <location>
        <begin position="139"/>
        <end position="158"/>
    </location>
</feature>
<feature type="transmembrane region" description="Helical" evidence="1">
    <location>
        <begin position="59"/>
        <end position="82"/>
    </location>
</feature>
<evidence type="ECO:0000313" key="2">
    <source>
        <dbReference type="EMBL" id="QDO85372.1"/>
    </source>
</evidence>
<feature type="transmembrane region" description="Helical" evidence="1">
    <location>
        <begin position="29"/>
        <end position="47"/>
    </location>
</feature>
<protein>
    <submittedName>
        <fullName evidence="2">Permease DsdX</fullName>
    </submittedName>
</protein>
<dbReference type="PANTHER" id="PTHR30354:SF6">
    <property type="entry name" value="D-SERINE TRANSPORTER DSDX"/>
    <property type="match status" value="1"/>
</dbReference>
<sequence>MTNVALLSVLALSIGIIIFCIVKLKLHPFISLIISSIFVGVTMGMPLGDIMNSIEKGVAGTLGFLALIIGFGTILGKMLEVSGGAERIGKTMLNRLGQQRADIVMMTVGFIAGIPVFVEVGFVLLIPLVFTIAKEANVPLFKVGIPLAVALMTVHCMLPPHPAALAVTGMLGADVGKVILYGIIIGFPTAIISGPLWVRMWGKRLPFTQAPVDLQASTAHNDLPGFGITLFTILLPLLIMISKTIICLWLPETSSFYELVTFLGNPITALFISVLVAYFTLGLSRGMSMDKIQQITNDCFGSIAGILLIIGAGGAFNGVLIDSGMGEGLGSILETVQINPIILAWLVAAIMHLAIGSATVAMLSAAGIVMPLLGIYPNVKPEIIVLAIGAGAIGWTHVNDSLFWLVKQYLGASIQDTFKYFTAATVLASFASLGGILLLSQVV</sequence>
<dbReference type="PIRSF" id="PIRSF002746">
    <property type="entry name" value="Gluconate_transporter"/>
    <property type="match status" value="1"/>
</dbReference>
<reference evidence="2 3" key="1">
    <citation type="submission" date="2019-07" db="EMBL/GenBank/DDBJ databases">
        <title>Shewanella sp. YLB-06 whole genomic sequence.</title>
        <authorList>
            <person name="Yu L."/>
        </authorList>
    </citation>
    <scope>NUCLEOTIDE SEQUENCE [LARGE SCALE GENOMIC DNA]</scope>
    <source>
        <strain evidence="2 3">YLB-06</strain>
    </source>
</reference>
<evidence type="ECO:0000313" key="3">
    <source>
        <dbReference type="Proteomes" id="UP000315947"/>
    </source>
</evidence>
<accession>A0ABX5X4M6</accession>
<feature type="transmembrane region" description="Helical" evidence="1">
    <location>
        <begin position="383"/>
        <end position="406"/>
    </location>
</feature>
<proteinExistence type="predicted"/>
<dbReference type="Pfam" id="PF02447">
    <property type="entry name" value="GntP_permease"/>
    <property type="match status" value="1"/>
</dbReference>
<dbReference type="NCBIfam" id="TIGR00791">
    <property type="entry name" value="gntP"/>
    <property type="match status" value="1"/>
</dbReference>
<feature type="transmembrane region" description="Helical" evidence="1">
    <location>
        <begin position="418"/>
        <end position="439"/>
    </location>
</feature>
<keyword evidence="1" id="KW-0472">Membrane</keyword>
<gene>
    <name evidence="2" type="ORF">FM037_21625</name>
</gene>
<evidence type="ECO:0000256" key="1">
    <source>
        <dbReference type="SAM" id="Phobius"/>
    </source>
</evidence>
<dbReference type="EMBL" id="CP041614">
    <property type="protein sequence ID" value="QDO85372.1"/>
    <property type="molecule type" value="Genomic_DNA"/>
</dbReference>
<feature type="transmembrane region" description="Helical" evidence="1">
    <location>
        <begin position="226"/>
        <end position="250"/>
    </location>
</feature>
<organism evidence="2 3">
    <name type="scientific">Shewanella psychropiezotolerans</name>
    <dbReference type="NCBI Taxonomy" id="2593655"/>
    <lineage>
        <taxon>Bacteria</taxon>
        <taxon>Pseudomonadati</taxon>
        <taxon>Pseudomonadota</taxon>
        <taxon>Gammaproteobacteria</taxon>
        <taxon>Alteromonadales</taxon>
        <taxon>Shewanellaceae</taxon>
        <taxon>Shewanella</taxon>
    </lineage>
</organism>
<dbReference type="RefSeq" id="WP_144047715.1">
    <property type="nucleotide sequence ID" value="NZ_CP041614.1"/>
</dbReference>
<feature type="transmembrane region" description="Helical" evidence="1">
    <location>
        <begin position="6"/>
        <end position="22"/>
    </location>
</feature>
<name>A0ABX5X4M6_9GAMM</name>
<keyword evidence="1" id="KW-1133">Transmembrane helix</keyword>
<feature type="transmembrane region" description="Helical" evidence="1">
    <location>
        <begin position="178"/>
        <end position="198"/>
    </location>
</feature>
<keyword evidence="1" id="KW-0812">Transmembrane</keyword>
<dbReference type="PANTHER" id="PTHR30354">
    <property type="entry name" value="GNT FAMILY GLUCONATE TRANSPORTER"/>
    <property type="match status" value="1"/>
</dbReference>